<evidence type="ECO:0000256" key="1">
    <source>
        <dbReference type="ARBA" id="ARBA00011009"/>
    </source>
</evidence>
<dbReference type="InterPro" id="IPR006109">
    <property type="entry name" value="G3P_DH_NAD-dep_C"/>
</dbReference>
<dbReference type="InterPro" id="IPR036291">
    <property type="entry name" value="NAD(P)-bd_dom_sf"/>
</dbReference>
<organism evidence="6">
    <name type="scientific">hydrothermal vent metagenome</name>
    <dbReference type="NCBI Taxonomy" id="652676"/>
    <lineage>
        <taxon>unclassified sequences</taxon>
        <taxon>metagenomes</taxon>
        <taxon>ecological metagenomes</taxon>
    </lineage>
</organism>
<dbReference type="FunFam" id="3.40.50.720:FF:000019">
    <property type="entry name" value="Glycerol-3-phosphate dehydrogenase [NAD(P)+]"/>
    <property type="match status" value="1"/>
</dbReference>
<dbReference type="AlphaFoldDB" id="A0A3B0TKR7"/>
<dbReference type="InterPro" id="IPR011128">
    <property type="entry name" value="G3P_DH_NAD-dep_N"/>
</dbReference>
<name>A0A3B0TKR7_9ZZZZ</name>
<dbReference type="EC" id="1.1.1.94" evidence="6"/>
<dbReference type="GO" id="GO:0005975">
    <property type="term" value="P:carbohydrate metabolic process"/>
    <property type="evidence" value="ECO:0007669"/>
    <property type="project" value="InterPro"/>
</dbReference>
<dbReference type="EMBL" id="UOEO01000001">
    <property type="protein sequence ID" value="VAW13917.1"/>
    <property type="molecule type" value="Genomic_DNA"/>
</dbReference>
<gene>
    <name evidence="6" type="ORF">MNBD_ALPHA12-1095</name>
</gene>
<dbReference type="NCBIfam" id="NF000942">
    <property type="entry name" value="PRK00094.1-4"/>
    <property type="match status" value="1"/>
</dbReference>
<keyword evidence="2 6" id="KW-0560">Oxidoreductase</keyword>
<protein>
    <submittedName>
        <fullName evidence="6">Glycerol-3-phosphate dehydrogenase [NAD(P)+]</fullName>
        <ecNumber evidence="6">1.1.1.94</ecNumber>
    </submittedName>
</protein>
<evidence type="ECO:0000259" key="4">
    <source>
        <dbReference type="Pfam" id="PF01210"/>
    </source>
</evidence>
<dbReference type="InterPro" id="IPR008927">
    <property type="entry name" value="6-PGluconate_DH-like_C_sf"/>
</dbReference>
<dbReference type="PANTHER" id="PTHR11728:SF1">
    <property type="entry name" value="GLYCEROL-3-PHOSPHATE DEHYDROGENASE [NAD(+)] 2, CHLOROPLASTIC"/>
    <property type="match status" value="1"/>
</dbReference>
<dbReference type="PANTHER" id="PTHR11728">
    <property type="entry name" value="GLYCEROL-3-PHOSPHATE DEHYDROGENASE"/>
    <property type="match status" value="1"/>
</dbReference>
<evidence type="ECO:0000256" key="2">
    <source>
        <dbReference type="ARBA" id="ARBA00023002"/>
    </source>
</evidence>
<dbReference type="NCBIfam" id="NF000940">
    <property type="entry name" value="PRK00094.1-2"/>
    <property type="match status" value="1"/>
</dbReference>
<dbReference type="GO" id="GO:0005829">
    <property type="term" value="C:cytosol"/>
    <property type="evidence" value="ECO:0007669"/>
    <property type="project" value="TreeGrafter"/>
</dbReference>
<dbReference type="InterPro" id="IPR013328">
    <property type="entry name" value="6PGD_dom2"/>
</dbReference>
<feature type="domain" description="Glycerol-3-phosphate dehydrogenase NAD-dependent C-terminal" evidence="5">
    <location>
        <begin position="184"/>
        <end position="324"/>
    </location>
</feature>
<accession>A0A3B0TKR7</accession>
<dbReference type="Gene3D" id="3.40.50.720">
    <property type="entry name" value="NAD(P)-binding Rossmann-like Domain"/>
    <property type="match status" value="1"/>
</dbReference>
<dbReference type="Pfam" id="PF07479">
    <property type="entry name" value="NAD_Gly3P_dh_C"/>
    <property type="match status" value="1"/>
</dbReference>
<dbReference type="GO" id="GO:0046168">
    <property type="term" value="P:glycerol-3-phosphate catabolic process"/>
    <property type="evidence" value="ECO:0007669"/>
    <property type="project" value="InterPro"/>
</dbReference>
<reference evidence="6" key="1">
    <citation type="submission" date="2018-06" db="EMBL/GenBank/DDBJ databases">
        <authorList>
            <person name="Zhirakovskaya E."/>
        </authorList>
    </citation>
    <scope>NUCLEOTIDE SEQUENCE</scope>
</reference>
<comment type="similarity">
    <text evidence="1">Belongs to the NAD-dependent glycerol-3-phosphate dehydrogenase family.</text>
</comment>
<evidence type="ECO:0000313" key="6">
    <source>
        <dbReference type="EMBL" id="VAW13917.1"/>
    </source>
</evidence>
<sequence>MSTTVPDTKKIFIIGAGAWGTALAQATAIAGNEVTLFGRDAAVAREICSRHTNFRYLKEQMLSPRIYATTDIGALAQAELVVLAVPAQTTRKVIKAIPGGLKRGVPLIVTAKGFEKQTLALQSEIAAAHWPKSDILVLSGPSFAVDVAAGRPTALTLAANDPALAARVAPILASDSFRPYVSNDLRGVELAGGLKNVYALACGAVEGAGLGLSARSALIGRAHVEMSRLISNMGGKEQTMATLAGLGDLALSCTSTQSRNYHFGVELGRGQNIDQIMKAGIGLAEGVATAPVALELARKAGVDVPLIEAVNQLLAQKMKIAAIVSHLMRRPLKQEG</sequence>
<dbReference type="PRINTS" id="PR00077">
    <property type="entry name" value="GPDHDRGNASE"/>
</dbReference>
<dbReference type="SUPFAM" id="SSF51735">
    <property type="entry name" value="NAD(P)-binding Rossmann-fold domains"/>
    <property type="match status" value="1"/>
</dbReference>
<evidence type="ECO:0000256" key="3">
    <source>
        <dbReference type="ARBA" id="ARBA00023027"/>
    </source>
</evidence>
<dbReference type="GO" id="GO:0047952">
    <property type="term" value="F:glycerol-3-phosphate dehydrogenase [NAD(P)+] activity"/>
    <property type="evidence" value="ECO:0007669"/>
    <property type="project" value="UniProtKB-EC"/>
</dbReference>
<dbReference type="GO" id="GO:0051287">
    <property type="term" value="F:NAD binding"/>
    <property type="evidence" value="ECO:0007669"/>
    <property type="project" value="InterPro"/>
</dbReference>
<dbReference type="PIRSF" id="PIRSF000114">
    <property type="entry name" value="Glycerol-3-P_dh"/>
    <property type="match status" value="1"/>
</dbReference>
<keyword evidence="3" id="KW-0520">NAD</keyword>
<dbReference type="InterPro" id="IPR006168">
    <property type="entry name" value="G3P_DH_NAD-dep"/>
</dbReference>
<dbReference type="Gene3D" id="1.10.1040.10">
    <property type="entry name" value="N-(1-d-carboxylethyl)-l-norvaline Dehydrogenase, domain 2"/>
    <property type="match status" value="1"/>
</dbReference>
<dbReference type="Pfam" id="PF01210">
    <property type="entry name" value="NAD_Gly3P_dh_N"/>
    <property type="match status" value="1"/>
</dbReference>
<evidence type="ECO:0000259" key="5">
    <source>
        <dbReference type="Pfam" id="PF07479"/>
    </source>
</evidence>
<proteinExistence type="inferred from homology"/>
<dbReference type="HAMAP" id="MF_00394">
    <property type="entry name" value="NAD_Glyc3P_dehydrog"/>
    <property type="match status" value="1"/>
</dbReference>
<dbReference type="SUPFAM" id="SSF48179">
    <property type="entry name" value="6-phosphogluconate dehydrogenase C-terminal domain-like"/>
    <property type="match status" value="1"/>
</dbReference>
<feature type="domain" description="Glycerol-3-phosphate dehydrogenase NAD-dependent N-terminal" evidence="4">
    <location>
        <begin position="10"/>
        <end position="164"/>
    </location>
</feature>